<evidence type="ECO:0000313" key="5">
    <source>
        <dbReference type="Proteomes" id="UP001275315"/>
    </source>
</evidence>
<sequence>MLGDNYSISWRVLDAQYWGVPQRRKRIFLVADFNGRSASEMFLSQRACEGILRRAKKRGKELPEILQKVLEKQAISA</sequence>
<dbReference type="Pfam" id="PF00145">
    <property type="entry name" value="DNA_methylase"/>
    <property type="match status" value="1"/>
</dbReference>
<accession>A0ABU5CPE2</accession>
<dbReference type="GO" id="GO:0008168">
    <property type="term" value="F:methyltransferase activity"/>
    <property type="evidence" value="ECO:0007669"/>
    <property type="project" value="UniProtKB-KW"/>
</dbReference>
<keyword evidence="2" id="KW-0808">Transferase</keyword>
<proteinExistence type="predicted"/>
<dbReference type="GO" id="GO:0032259">
    <property type="term" value="P:methylation"/>
    <property type="evidence" value="ECO:0007669"/>
    <property type="project" value="UniProtKB-KW"/>
</dbReference>
<dbReference type="EMBL" id="JAWDIQ010000001">
    <property type="protein sequence ID" value="MDY0407333.1"/>
    <property type="molecule type" value="Genomic_DNA"/>
</dbReference>
<dbReference type="Proteomes" id="UP001275315">
    <property type="component" value="Unassembled WGS sequence"/>
</dbReference>
<comment type="caution">
    <text evidence="4">The sequence shown here is derived from an EMBL/GenBank/DDBJ whole genome shotgun (WGS) entry which is preliminary data.</text>
</comment>
<evidence type="ECO:0000256" key="3">
    <source>
        <dbReference type="ARBA" id="ARBA00022747"/>
    </source>
</evidence>
<dbReference type="SUPFAM" id="SSF53335">
    <property type="entry name" value="S-adenosyl-L-methionine-dependent methyltransferases"/>
    <property type="match status" value="1"/>
</dbReference>
<dbReference type="Gene3D" id="3.40.50.150">
    <property type="entry name" value="Vaccinia Virus protein VP39"/>
    <property type="match status" value="1"/>
</dbReference>
<dbReference type="RefSeq" id="WP_320378173.1">
    <property type="nucleotide sequence ID" value="NZ_JAWDIQ010000001.1"/>
</dbReference>
<evidence type="ECO:0000313" key="4">
    <source>
        <dbReference type="EMBL" id="MDY0407333.1"/>
    </source>
</evidence>
<keyword evidence="1 4" id="KW-0489">Methyltransferase</keyword>
<organism evidence="4 5">
    <name type="scientific">Paracerasibacillus soli</name>
    <dbReference type="NCBI Taxonomy" id="480284"/>
    <lineage>
        <taxon>Bacteria</taxon>
        <taxon>Bacillati</taxon>
        <taxon>Bacillota</taxon>
        <taxon>Bacilli</taxon>
        <taxon>Bacillales</taxon>
        <taxon>Bacillaceae</taxon>
        <taxon>Paracerasibacillus</taxon>
    </lineage>
</organism>
<dbReference type="InterPro" id="IPR001525">
    <property type="entry name" value="C5_MeTfrase"/>
</dbReference>
<gene>
    <name evidence="4" type="ORF">RWD45_00110</name>
</gene>
<name>A0ABU5CPE2_9BACI</name>
<dbReference type="InterPro" id="IPR029063">
    <property type="entry name" value="SAM-dependent_MTases_sf"/>
</dbReference>
<keyword evidence="3" id="KW-0680">Restriction system</keyword>
<evidence type="ECO:0000256" key="1">
    <source>
        <dbReference type="ARBA" id="ARBA00022603"/>
    </source>
</evidence>
<protein>
    <submittedName>
        <fullName evidence="4">DNA cytosine methyltransferase</fullName>
    </submittedName>
</protein>
<reference evidence="4 5" key="1">
    <citation type="submission" date="2023-10" db="EMBL/GenBank/DDBJ databases">
        <title>Virgibacillus soli CC-YMP-6 genome.</title>
        <authorList>
            <person name="Miliotis G."/>
            <person name="Sengupta P."/>
            <person name="Hameed A."/>
            <person name="Chuvochina M."/>
            <person name="Mcdonagh F."/>
            <person name="Simpson A.C."/>
            <person name="Singh N.K."/>
            <person name="Rekha P.D."/>
            <person name="Raman K."/>
            <person name="Hugenholtz P."/>
            <person name="Venkateswaran K."/>
        </authorList>
    </citation>
    <scope>NUCLEOTIDE SEQUENCE [LARGE SCALE GENOMIC DNA]</scope>
    <source>
        <strain evidence="4 5">CC-YMP-6</strain>
    </source>
</reference>
<keyword evidence="5" id="KW-1185">Reference proteome</keyword>
<evidence type="ECO:0000256" key="2">
    <source>
        <dbReference type="ARBA" id="ARBA00022679"/>
    </source>
</evidence>